<evidence type="ECO:0000313" key="3">
    <source>
        <dbReference type="EMBL" id="KAI5386956.1"/>
    </source>
</evidence>
<keyword evidence="4" id="KW-1185">Reference proteome</keyword>
<keyword evidence="1" id="KW-0812">Transmembrane</keyword>
<dbReference type="EMBL" id="JAMSHJ010000007">
    <property type="protein sequence ID" value="KAI5386956.1"/>
    <property type="molecule type" value="Genomic_DNA"/>
</dbReference>
<protein>
    <recommendedName>
        <fullName evidence="2">DUF4218 domain-containing protein</fullName>
    </recommendedName>
</protein>
<dbReference type="Gramene" id="Psat07G0319500-T1">
    <property type="protein sequence ID" value="KAI5386956.1"/>
    <property type="gene ID" value="KIW84_073195"/>
</dbReference>
<dbReference type="Pfam" id="PF13960">
    <property type="entry name" value="DUF4218"/>
    <property type="match status" value="1"/>
</dbReference>
<name>A0A9D4VQL1_PEA</name>
<feature type="domain" description="DUF4218" evidence="2">
    <location>
        <begin position="50"/>
        <end position="110"/>
    </location>
</feature>
<dbReference type="AlphaFoldDB" id="A0A9D4VQL1"/>
<keyword evidence="1" id="KW-0472">Membrane</keyword>
<accession>A0A9D4VQL1</accession>
<gene>
    <name evidence="3" type="ORF">KIW84_073195</name>
</gene>
<sequence length="110" mass="13303">MKYLKLIGLKYHDCHVLMQQLLPMVIRGILPKNVRVIISRLCLFFKVIFNKVLDFKKLDELEDESAIILCQLKMYFTPLFFYIIVHLLVYLAREIRFCGLVYLRWMYPIE</sequence>
<dbReference type="Proteomes" id="UP001058974">
    <property type="component" value="Chromosome 7"/>
</dbReference>
<proteinExistence type="predicted"/>
<evidence type="ECO:0000313" key="4">
    <source>
        <dbReference type="Proteomes" id="UP001058974"/>
    </source>
</evidence>
<organism evidence="3 4">
    <name type="scientific">Pisum sativum</name>
    <name type="common">Garden pea</name>
    <name type="synonym">Lathyrus oleraceus</name>
    <dbReference type="NCBI Taxonomy" id="3888"/>
    <lineage>
        <taxon>Eukaryota</taxon>
        <taxon>Viridiplantae</taxon>
        <taxon>Streptophyta</taxon>
        <taxon>Embryophyta</taxon>
        <taxon>Tracheophyta</taxon>
        <taxon>Spermatophyta</taxon>
        <taxon>Magnoliopsida</taxon>
        <taxon>eudicotyledons</taxon>
        <taxon>Gunneridae</taxon>
        <taxon>Pentapetalae</taxon>
        <taxon>rosids</taxon>
        <taxon>fabids</taxon>
        <taxon>Fabales</taxon>
        <taxon>Fabaceae</taxon>
        <taxon>Papilionoideae</taxon>
        <taxon>50 kb inversion clade</taxon>
        <taxon>NPAAA clade</taxon>
        <taxon>Hologalegina</taxon>
        <taxon>IRL clade</taxon>
        <taxon>Fabeae</taxon>
        <taxon>Lathyrus</taxon>
    </lineage>
</organism>
<dbReference type="PANTHER" id="PTHR48258">
    <property type="entry name" value="DUF4218 DOMAIN-CONTAINING PROTEIN-RELATED"/>
    <property type="match status" value="1"/>
</dbReference>
<comment type="caution">
    <text evidence="3">The sequence shown here is derived from an EMBL/GenBank/DDBJ whole genome shotgun (WGS) entry which is preliminary data.</text>
</comment>
<evidence type="ECO:0000259" key="2">
    <source>
        <dbReference type="Pfam" id="PF13960"/>
    </source>
</evidence>
<feature type="transmembrane region" description="Helical" evidence="1">
    <location>
        <begin position="73"/>
        <end position="92"/>
    </location>
</feature>
<dbReference type="PANTHER" id="PTHR48258:SF9">
    <property type="entry name" value="OS01G0348150 PROTEIN"/>
    <property type="match status" value="1"/>
</dbReference>
<dbReference type="InterPro" id="IPR025452">
    <property type="entry name" value="DUF4218"/>
</dbReference>
<evidence type="ECO:0000256" key="1">
    <source>
        <dbReference type="SAM" id="Phobius"/>
    </source>
</evidence>
<reference evidence="3 4" key="1">
    <citation type="journal article" date="2022" name="Nat. Genet.">
        <title>Improved pea reference genome and pan-genome highlight genomic features and evolutionary characteristics.</title>
        <authorList>
            <person name="Yang T."/>
            <person name="Liu R."/>
            <person name="Luo Y."/>
            <person name="Hu S."/>
            <person name="Wang D."/>
            <person name="Wang C."/>
            <person name="Pandey M.K."/>
            <person name="Ge S."/>
            <person name="Xu Q."/>
            <person name="Li N."/>
            <person name="Li G."/>
            <person name="Huang Y."/>
            <person name="Saxena R.K."/>
            <person name="Ji Y."/>
            <person name="Li M."/>
            <person name="Yan X."/>
            <person name="He Y."/>
            <person name="Liu Y."/>
            <person name="Wang X."/>
            <person name="Xiang C."/>
            <person name="Varshney R.K."/>
            <person name="Ding H."/>
            <person name="Gao S."/>
            <person name="Zong X."/>
        </authorList>
    </citation>
    <scope>NUCLEOTIDE SEQUENCE [LARGE SCALE GENOMIC DNA]</scope>
    <source>
        <strain evidence="3 4">cv. Zhongwan 6</strain>
    </source>
</reference>
<keyword evidence="1" id="KW-1133">Transmembrane helix</keyword>